<proteinExistence type="predicted"/>
<sequence>MEKIEQDGFIDVKNGAGSVIYRVTKEALMDRRNTDMHEACLAIKKNCGVFTIHGSADEEGANHCYTSHLTELASAVVNFMKATLQQGKDTA</sequence>
<accession>A0A6N2LXA8</accession>
<gene>
    <name evidence="1" type="ORF">SVIM_LOCUS289275</name>
</gene>
<organism evidence="1">
    <name type="scientific">Salix viminalis</name>
    <name type="common">Common osier</name>
    <name type="synonym">Basket willow</name>
    <dbReference type="NCBI Taxonomy" id="40686"/>
    <lineage>
        <taxon>Eukaryota</taxon>
        <taxon>Viridiplantae</taxon>
        <taxon>Streptophyta</taxon>
        <taxon>Embryophyta</taxon>
        <taxon>Tracheophyta</taxon>
        <taxon>Spermatophyta</taxon>
        <taxon>Magnoliopsida</taxon>
        <taxon>eudicotyledons</taxon>
        <taxon>Gunneridae</taxon>
        <taxon>Pentapetalae</taxon>
        <taxon>rosids</taxon>
        <taxon>fabids</taxon>
        <taxon>Malpighiales</taxon>
        <taxon>Salicaceae</taxon>
        <taxon>Saliceae</taxon>
        <taxon>Salix</taxon>
    </lineage>
</organism>
<evidence type="ECO:0000313" key="1">
    <source>
        <dbReference type="EMBL" id="VFU45891.1"/>
    </source>
</evidence>
<protein>
    <submittedName>
        <fullName evidence="1">Uncharacterized protein</fullName>
    </submittedName>
</protein>
<dbReference type="EMBL" id="CAADRP010001630">
    <property type="protein sequence ID" value="VFU45891.1"/>
    <property type="molecule type" value="Genomic_DNA"/>
</dbReference>
<dbReference type="AlphaFoldDB" id="A0A6N2LXA8"/>
<reference evidence="1" key="1">
    <citation type="submission" date="2019-03" db="EMBL/GenBank/DDBJ databases">
        <authorList>
            <person name="Mank J."/>
            <person name="Almeida P."/>
        </authorList>
    </citation>
    <scope>NUCLEOTIDE SEQUENCE</scope>
    <source>
        <strain evidence="1">78183</strain>
    </source>
</reference>
<name>A0A6N2LXA8_SALVM</name>